<dbReference type="Gene3D" id="3.40.50.12780">
    <property type="entry name" value="N-terminal domain of ligase-like"/>
    <property type="match status" value="1"/>
</dbReference>
<organism evidence="7 8">
    <name type="scientific">Mycobacterium rhizamassiliense</name>
    <dbReference type="NCBI Taxonomy" id="1841860"/>
    <lineage>
        <taxon>Bacteria</taxon>
        <taxon>Bacillati</taxon>
        <taxon>Actinomycetota</taxon>
        <taxon>Actinomycetes</taxon>
        <taxon>Mycobacteriales</taxon>
        <taxon>Mycobacteriaceae</taxon>
        <taxon>Mycobacterium</taxon>
    </lineage>
</organism>
<comment type="similarity">
    <text evidence="1">Belongs to the ATP-dependent AMP-binding enzyme family.</text>
</comment>
<dbReference type="Pfam" id="PF13193">
    <property type="entry name" value="AMP-binding_C"/>
    <property type="match status" value="1"/>
</dbReference>
<evidence type="ECO:0000256" key="3">
    <source>
        <dbReference type="ARBA" id="ARBA00022741"/>
    </source>
</evidence>
<evidence type="ECO:0000256" key="1">
    <source>
        <dbReference type="ARBA" id="ARBA00006432"/>
    </source>
</evidence>
<gene>
    <name evidence="7" type="ORF">MRAB57_1527</name>
</gene>
<dbReference type="GO" id="GO:0005324">
    <property type="term" value="F:long-chain fatty acid transmembrane transporter activity"/>
    <property type="evidence" value="ECO:0007669"/>
    <property type="project" value="TreeGrafter"/>
</dbReference>
<dbReference type="InterPro" id="IPR025110">
    <property type="entry name" value="AMP-bd_C"/>
</dbReference>
<dbReference type="GO" id="GO:0004467">
    <property type="term" value="F:long-chain fatty acid-CoA ligase activity"/>
    <property type="evidence" value="ECO:0007669"/>
    <property type="project" value="TreeGrafter"/>
</dbReference>
<accession>A0A2U3NQK8</accession>
<dbReference type="InterPro" id="IPR045851">
    <property type="entry name" value="AMP-bd_C_sf"/>
</dbReference>
<dbReference type="InterPro" id="IPR042099">
    <property type="entry name" value="ANL_N_sf"/>
</dbReference>
<keyword evidence="2 7" id="KW-0436">Ligase</keyword>
<keyword evidence="4" id="KW-0067">ATP-binding</keyword>
<reference evidence="7 8" key="1">
    <citation type="submission" date="2017-01" db="EMBL/GenBank/DDBJ databases">
        <authorList>
            <consortium name="Urmite Genomes"/>
        </authorList>
    </citation>
    <scope>NUCLEOTIDE SEQUENCE [LARGE SCALE GENOMIC DNA]</scope>
    <source>
        <strain evidence="7 8">AB57</strain>
    </source>
</reference>
<sequence length="507" mass="55680">VKYGDRCWTWNEYLSGAESRAAALIRMADTDRPFHVGVLLGNTPDMLELMASAGLGGYVLCGLNTTRRGEALAADIRRADCQFVVTDAAHRPLLSGLDLRGIRVFDTSTPEWRTMITESLGEFTPYRHVEPLDTFMMIFTSGTSGDPKAVQVSHFMVLAAGMALAQRFSLSHMDTCYVSMPLFHSNAVVAGWAPAVVTGAALAPAKFSASRFLDDVRRYGATYMNYVGKPLAYILSTRERCDDAENPLRAAFGNEANEKDIGEFSRRFGVIVEDGFGSTENAVHVIREPGMPSGSIGKGAPTVAIYNSETISECPPARFDESGGLLNAHEAIGELVNTTGGGYFTGYYNDPEANAERMRHGFYWSGDLAYRDEQGWIYLAGRTADWMRVDGENVTAAPIERILLRHPGVNRAAVYAVPDERVGDQIMAAMVLYDHGGLRPADFSAFLAAQSDLSPKYWPRYVRIALALPTTATHKTLKRQLIAEGPVAGDGMLWTREPRGTEYRRIE</sequence>
<evidence type="ECO:0000259" key="5">
    <source>
        <dbReference type="Pfam" id="PF00501"/>
    </source>
</evidence>
<evidence type="ECO:0000256" key="2">
    <source>
        <dbReference type="ARBA" id="ARBA00022598"/>
    </source>
</evidence>
<feature type="non-terminal residue" evidence="7">
    <location>
        <position position="1"/>
    </location>
</feature>
<name>A0A2U3NQK8_9MYCO</name>
<evidence type="ECO:0000256" key="4">
    <source>
        <dbReference type="ARBA" id="ARBA00022840"/>
    </source>
</evidence>
<dbReference type="Gene3D" id="3.30.300.30">
    <property type="match status" value="1"/>
</dbReference>
<dbReference type="SUPFAM" id="SSF56801">
    <property type="entry name" value="Acetyl-CoA synthetase-like"/>
    <property type="match status" value="1"/>
</dbReference>
<dbReference type="InterPro" id="IPR020845">
    <property type="entry name" value="AMP-binding_CS"/>
</dbReference>
<dbReference type="NCBIfam" id="NF009927">
    <property type="entry name" value="PRK13388.1"/>
    <property type="match status" value="1"/>
</dbReference>
<evidence type="ECO:0000313" key="8">
    <source>
        <dbReference type="Proteomes" id="UP000240988"/>
    </source>
</evidence>
<protein>
    <submittedName>
        <fullName evidence="7">Acyl-CoA synthetase (AMP-forming)/AMP-acid ligase II</fullName>
    </submittedName>
</protein>
<feature type="domain" description="AMP-binding enzyme C-terminal" evidence="6">
    <location>
        <begin position="399"/>
        <end position="475"/>
    </location>
</feature>
<dbReference type="PANTHER" id="PTHR43107">
    <property type="entry name" value="LONG-CHAIN FATTY ACID TRANSPORT PROTEIN"/>
    <property type="match status" value="1"/>
</dbReference>
<dbReference type="PANTHER" id="PTHR43107:SF15">
    <property type="entry name" value="FATTY ACID TRANSPORT PROTEIN 3, ISOFORM A"/>
    <property type="match status" value="1"/>
</dbReference>
<dbReference type="GO" id="GO:0005524">
    <property type="term" value="F:ATP binding"/>
    <property type="evidence" value="ECO:0007669"/>
    <property type="project" value="UniProtKB-KW"/>
</dbReference>
<keyword evidence="3" id="KW-0547">Nucleotide-binding</keyword>
<evidence type="ECO:0000259" key="6">
    <source>
        <dbReference type="Pfam" id="PF13193"/>
    </source>
</evidence>
<dbReference type="STRING" id="1841860.GCA_900157375_01528"/>
<dbReference type="GO" id="GO:0044539">
    <property type="term" value="P:long-chain fatty acid import into cell"/>
    <property type="evidence" value="ECO:0007669"/>
    <property type="project" value="TreeGrafter"/>
</dbReference>
<keyword evidence="8" id="KW-1185">Reference proteome</keyword>
<dbReference type="PROSITE" id="PS00455">
    <property type="entry name" value="AMP_BINDING"/>
    <property type="match status" value="1"/>
</dbReference>
<dbReference type="InterPro" id="IPR000873">
    <property type="entry name" value="AMP-dep_synth/lig_dom"/>
</dbReference>
<dbReference type="EMBL" id="FUFA01000002">
    <property type="protein sequence ID" value="SPM33723.1"/>
    <property type="molecule type" value="Genomic_DNA"/>
</dbReference>
<dbReference type="Pfam" id="PF00501">
    <property type="entry name" value="AMP-binding"/>
    <property type="match status" value="1"/>
</dbReference>
<proteinExistence type="inferred from homology"/>
<feature type="domain" description="AMP-dependent synthetase/ligase" evidence="5">
    <location>
        <begin position="4"/>
        <end position="347"/>
    </location>
</feature>
<evidence type="ECO:0000313" key="7">
    <source>
        <dbReference type="EMBL" id="SPM33723.1"/>
    </source>
</evidence>
<dbReference type="AlphaFoldDB" id="A0A2U3NQK8"/>
<dbReference type="Proteomes" id="UP000240988">
    <property type="component" value="Unassembled WGS sequence"/>
</dbReference>
<dbReference type="GO" id="GO:0005886">
    <property type="term" value="C:plasma membrane"/>
    <property type="evidence" value="ECO:0007669"/>
    <property type="project" value="TreeGrafter"/>
</dbReference>